<protein>
    <submittedName>
        <fullName evidence="1">DUF4177 domain-containing protein</fullName>
    </submittedName>
</protein>
<dbReference type="AlphaFoldDB" id="A0A7Y0EH78"/>
<dbReference type="RefSeq" id="WP_169297942.1">
    <property type="nucleotide sequence ID" value="NZ_JABBNI010000021.1"/>
</dbReference>
<name>A0A7Y0EH78_9CLOT</name>
<evidence type="ECO:0000313" key="2">
    <source>
        <dbReference type="Proteomes" id="UP000537131"/>
    </source>
</evidence>
<sequence length="67" mass="7819">MTWQYKVFTVDHFLNSDENLTMEEKLNKYGEDGWELVGMLQKPFSSPGNSPKYLEEDSIVLKKSTED</sequence>
<proteinExistence type="predicted"/>
<reference evidence="1 2" key="2">
    <citation type="submission" date="2020-06" db="EMBL/GenBank/DDBJ databases">
        <title>Complete Genome Sequence of Clostridium muelleri sp. nov. P21T, an Acid-Alcohol Producing Acetogen Isolated from Old Hay.</title>
        <authorList>
            <person name="Duncan K.E."/>
            <person name="Tanner R.S."/>
        </authorList>
    </citation>
    <scope>NUCLEOTIDE SEQUENCE [LARGE SCALE GENOMIC DNA]</scope>
    <source>
        <strain evidence="1 2">P21</strain>
    </source>
</reference>
<comment type="caution">
    <text evidence="1">The sequence shown here is derived from an EMBL/GenBank/DDBJ whole genome shotgun (WGS) entry which is preliminary data.</text>
</comment>
<accession>A0A7Y0EH78</accession>
<dbReference type="Proteomes" id="UP000537131">
    <property type="component" value="Unassembled WGS sequence"/>
</dbReference>
<organism evidence="1 2">
    <name type="scientific">Clostridium muellerianum</name>
    <dbReference type="NCBI Taxonomy" id="2716538"/>
    <lineage>
        <taxon>Bacteria</taxon>
        <taxon>Bacillati</taxon>
        <taxon>Bacillota</taxon>
        <taxon>Clostridia</taxon>
        <taxon>Eubacteriales</taxon>
        <taxon>Clostridiaceae</taxon>
        <taxon>Clostridium</taxon>
    </lineage>
</organism>
<reference evidence="1 2" key="1">
    <citation type="submission" date="2020-04" db="EMBL/GenBank/DDBJ databases">
        <authorList>
            <person name="Doyle D.A."/>
        </authorList>
    </citation>
    <scope>NUCLEOTIDE SEQUENCE [LARGE SCALE GENOMIC DNA]</scope>
    <source>
        <strain evidence="1 2">P21</strain>
    </source>
</reference>
<evidence type="ECO:0000313" key="1">
    <source>
        <dbReference type="EMBL" id="NMM63336.1"/>
    </source>
</evidence>
<dbReference type="InterPro" id="IPR025234">
    <property type="entry name" value="YjzH-like"/>
</dbReference>
<keyword evidence="2" id="KW-1185">Reference proteome</keyword>
<gene>
    <name evidence="1" type="ORF">HBE96_11735</name>
</gene>
<dbReference type="Pfam" id="PF13783">
    <property type="entry name" value="DUF4177"/>
    <property type="match status" value="1"/>
</dbReference>
<dbReference type="EMBL" id="JABBNI010000021">
    <property type="protein sequence ID" value="NMM63336.1"/>
    <property type="molecule type" value="Genomic_DNA"/>
</dbReference>